<dbReference type="InterPro" id="IPR001870">
    <property type="entry name" value="B30.2/SPRY"/>
</dbReference>
<organism evidence="11 12">
    <name type="scientific">Notothenia coriiceps</name>
    <name type="common">black rockcod</name>
    <dbReference type="NCBI Taxonomy" id="8208"/>
    <lineage>
        <taxon>Eukaryota</taxon>
        <taxon>Metazoa</taxon>
        <taxon>Chordata</taxon>
        <taxon>Craniata</taxon>
        <taxon>Vertebrata</taxon>
        <taxon>Euteleostomi</taxon>
        <taxon>Actinopterygii</taxon>
        <taxon>Neopterygii</taxon>
        <taxon>Teleostei</taxon>
        <taxon>Neoteleostei</taxon>
        <taxon>Acanthomorphata</taxon>
        <taxon>Eupercaria</taxon>
        <taxon>Perciformes</taxon>
        <taxon>Notothenioidei</taxon>
        <taxon>Nototheniidae</taxon>
        <taxon>Notothenia</taxon>
    </lineage>
</organism>
<dbReference type="Proteomes" id="UP000504611">
    <property type="component" value="Unplaced"/>
</dbReference>
<keyword evidence="3 6" id="KW-0863">Zinc-finger</keyword>
<dbReference type="InterPro" id="IPR043136">
    <property type="entry name" value="B30.2/SPRY_sf"/>
</dbReference>
<evidence type="ECO:0000256" key="8">
    <source>
        <dbReference type="SAM" id="MobiDB-lite"/>
    </source>
</evidence>
<dbReference type="OrthoDB" id="8852354at2759"/>
<dbReference type="RefSeq" id="XP_010773357.1">
    <property type="nucleotide sequence ID" value="XM_010775055.1"/>
</dbReference>
<sequence length="564" mass="64709">MFCFIYKDLMKDPVIIACGHRYCLSFTIRRWDRVEQKKIYSCPQCIKTFEPRPALVKKNVLTCLVEEMKKKKMTEPQAGPSDACYAEPGDVVCEVCSPPGRKRKALKSCLQCQFSFCEQHLQPHYEVPYKKHKLIEASNFQENICSQHDKVMEIFCRTDQQVICSFCSIGEHKEHNTVSAAAEMSKKKKELGVSRQNIQQRILKRGKDLKLLLPEVKAINLSADEAVRESTELVKLIEQRSSDLKQKIISQQEYEVSQVKEIQEMLQKDIKDLRRKDTELEKLSQTDDQIKFLQAYPSLSDLRDAKKPFRLNTGPVRYFDDVTAAVSKARGKVLERFNKEWMKISETVTEVDVTFLPDPRTKAEFYKYAAPKYLLKLDPNTASMQIQLSEDNKKATSKPYNQHTDRVKEQQSYDPHVDRFMARSQVLCGEGLTNRCYWEVEWSGLGGSVAVAYRDVPRTEGKSVFGDNDQSWALEFSKTNCNFKHNHIKKKIPLLQSSRIGVFLDQKAGVLSFHSVSETITLLHRVQTTFTQPLYAGLGVYYNGASATLCDIKVEPLSSEVSEN</sequence>
<dbReference type="InterPro" id="IPR003877">
    <property type="entry name" value="SPRY_dom"/>
</dbReference>
<keyword evidence="4" id="KW-0862">Zinc</keyword>
<dbReference type="SMART" id="SM00589">
    <property type="entry name" value="PRY"/>
    <property type="match status" value="1"/>
</dbReference>
<keyword evidence="11" id="KW-1185">Reference proteome</keyword>
<evidence type="ECO:0000256" key="3">
    <source>
        <dbReference type="ARBA" id="ARBA00022771"/>
    </source>
</evidence>
<feature type="region of interest" description="Disordered" evidence="8">
    <location>
        <begin position="390"/>
        <end position="412"/>
    </location>
</feature>
<protein>
    <submittedName>
        <fullName evidence="12">LOW QUALITY PROTEIN: tripartite motif-containing protein 16-like</fullName>
    </submittedName>
</protein>
<dbReference type="SUPFAM" id="SSF57845">
    <property type="entry name" value="B-box zinc-binding domain"/>
    <property type="match status" value="1"/>
</dbReference>
<dbReference type="PANTHER" id="PTHR25465">
    <property type="entry name" value="B-BOX DOMAIN CONTAINING"/>
    <property type="match status" value="1"/>
</dbReference>
<dbReference type="InterPro" id="IPR058030">
    <property type="entry name" value="TRIM8/14/16/25/29/45/65_CC"/>
</dbReference>
<dbReference type="SUPFAM" id="SSF49899">
    <property type="entry name" value="Concanavalin A-like lectins/glucanases"/>
    <property type="match status" value="1"/>
</dbReference>
<dbReference type="KEGG" id="ncc:104948832"/>
<feature type="domain" description="B30.2/SPRY" evidence="10">
    <location>
        <begin position="354"/>
        <end position="556"/>
    </location>
</feature>
<evidence type="ECO:0000256" key="5">
    <source>
        <dbReference type="ARBA" id="ARBA00022859"/>
    </source>
</evidence>
<dbReference type="InterPro" id="IPR000315">
    <property type="entry name" value="Znf_B-box"/>
</dbReference>
<dbReference type="CDD" id="cd19802">
    <property type="entry name" value="Bbox1_TRIM8-like"/>
    <property type="match status" value="1"/>
</dbReference>
<dbReference type="CDD" id="cd19769">
    <property type="entry name" value="Bbox2_TRIM16-like"/>
    <property type="match status" value="1"/>
</dbReference>
<evidence type="ECO:0000256" key="2">
    <source>
        <dbReference type="ARBA" id="ARBA00022723"/>
    </source>
</evidence>
<dbReference type="Gene3D" id="3.30.160.60">
    <property type="entry name" value="Classic Zinc Finger"/>
    <property type="match status" value="1"/>
</dbReference>
<dbReference type="PROSITE" id="PS50188">
    <property type="entry name" value="B302_SPRY"/>
    <property type="match status" value="1"/>
</dbReference>
<dbReference type="AlphaFoldDB" id="A0A6I9N9Y4"/>
<proteinExistence type="predicted"/>
<dbReference type="Pfam" id="PF00643">
    <property type="entry name" value="zf-B_box"/>
    <property type="match status" value="1"/>
</dbReference>
<evidence type="ECO:0000313" key="12">
    <source>
        <dbReference type="RefSeq" id="XP_010773357.1"/>
    </source>
</evidence>
<dbReference type="CDD" id="cd16040">
    <property type="entry name" value="SPRY_PRY_SNTX"/>
    <property type="match status" value="1"/>
</dbReference>
<reference evidence="12" key="1">
    <citation type="submission" date="2025-08" db="UniProtKB">
        <authorList>
            <consortium name="RefSeq"/>
        </authorList>
    </citation>
    <scope>IDENTIFICATION</scope>
    <source>
        <tissue evidence="12">Muscle</tissue>
    </source>
</reference>
<dbReference type="InterPro" id="IPR013083">
    <property type="entry name" value="Znf_RING/FYVE/PHD"/>
</dbReference>
<dbReference type="GO" id="GO:0045087">
    <property type="term" value="P:innate immune response"/>
    <property type="evidence" value="ECO:0007669"/>
    <property type="project" value="UniProtKB-KW"/>
</dbReference>
<keyword evidence="5" id="KW-0391">Immunity</keyword>
<dbReference type="Gene3D" id="4.10.830.40">
    <property type="match status" value="1"/>
</dbReference>
<name>A0A6I9N9Y4_9TELE</name>
<dbReference type="PANTHER" id="PTHR25465:SF5">
    <property type="entry name" value="E3 UBIQUITIN_ISG15 LIGASE TRIM25-RELATED"/>
    <property type="match status" value="1"/>
</dbReference>
<dbReference type="PROSITE" id="PS50119">
    <property type="entry name" value="ZF_BBOX"/>
    <property type="match status" value="1"/>
</dbReference>
<feature type="coiled-coil region" evidence="7">
    <location>
        <begin position="256"/>
        <end position="283"/>
    </location>
</feature>
<evidence type="ECO:0000256" key="6">
    <source>
        <dbReference type="PROSITE-ProRule" id="PRU00024"/>
    </source>
</evidence>
<dbReference type="GeneID" id="104948832"/>
<feature type="domain" description="B box-type" evidence="9">
    <location>
        <begin position="140"/>
        <end position="180"/>
    </location>
</feature>
<feature type="compositionally biased region" description="Basic and acidic residues" evidence="8">
    <location>
        <begin position="403"/>
        <end position="412"/>
    </location>
</feature>
<dbReference type="SUPFAM" id="SSF57850">
    <property type="entry name" value="RING/U-box"/>
    <property type="match status" value="1"/>
</dbReference>
<evidence type="ECO:0000259" key="10">
    <source>
        <dbReference type="PROSITE" id="PS50188"/>
    </source>
</evidence>
<dbReference type="InterPro" id="IPR013320">
    <property type="entry name" value="ConA-like_dom_sf"/>
</dbReference>
<dbReference type="SMART" id="SM00449">
    <property type="entry name" value="SPRY"/>
    <property type="match status" value="1"/>
</dbReference>
<keyword evidence="2" id="KW-0479">Metal-binding</keyword>
<dbReference type="SMART" id="SM00336">
    <property type="entry name" value="BBOX"/>
    <property type="match status" value="1"/>
</dbReference>
<dbReference type="InterPro" id="IPR006574">
    <property type="entry name" value="PRY"/>
</dbReference>
<dbReference type="GO" id="GO:0005737">
    <property type="term" value="C:cytoplasm"/>
    <property type="evidence" value="ECO:0007669"/>
    <property type="project" value="UniProtKB-ARBA"/>
</dbReference>
<evidence type="ECO:0000256" key="7">
    <source>
        <dbReference type="SAM" id="Coils"/>
    </source>
</evidence>
<evidence type="ECO:0000256" key="1">
    <source>
        <dbReference type="ARBA" id="ARBA00022588"/>
    </source>
</evidence>
<accession>A0A6I9N9Y4</accession>
<dbReference type="GO" id="GO:0008270">
    <property type="term" value="F:zinc ion binding"/>
    <property type="evidence" value="ECO:0007669"/>
    <property type="project" value="UniProtKB-KW"/>
</dbReference>
<dbReference type="Pfam" id="PF13765">
    <property type="entry name" value="PRY"/>
    <property type="match status" value="1"/>
</dbReference>
<dbReference type="Gene3D" id="3.30.40.10">
    <property type="entry name" value="Zinc/RING finger domain, C3HC4 (zinc finger)"/>
    <property type="match status" value="1"/>
</dbReference>
<gene>
    <name evidence="12" type="primary">LOC104948832</name>
</gene>
<dbReference type="Pfam" id="PF00622">
    <property type="entry name" value="SPRY"/>
    <property type="match status" value="1"/>
</dbReference>
<evidence type="ECO:0000256" key="4">
    <source>
        <dbReference type="ARBA" id="ARBA00022833"/>
    </source>
</evidence>
<dbReference type="InterPro" id="IPR051051">
    <property type="entry name" value="E3_ubiq-ligase_TRIM/RNF"/>
</dbReference>
<dbReference type="Pfam" id="PF25600">
    <property type="entry name" value="TRIM_CC"/>
    <property type="match status" value="1"/>
</dbReference>
<evidence type="ECO:0000259" key="9">
    <source>
        <dbReference type="PROSITE" id="PS50119"/>
    </source>
</evidence>
<evidence type="ECO:0000313" key="11">
    <source>
        <dbReference type="Proteomes" id="UP000504611"/>
    </source>
</evidence>
<dbReference type="Gene3D" id="2.60.120.920">
    <property type="match status" value="1"/>
</dbReference>
<keyword evidence="7" id="KW-0175">Coiled coil</keyword>
<keyword evidence="1" id="KW-0399">Innate immunity</keyword>